<protein>
    <submittedName>
        <fullName evidence="2">Uncharacterized protein</fullName>
    </submittedName>
</protein>
<accession>A0A0E9XY05</accession>
<proteinExistence type="predicted"/>
<sequence>MQNCSLVTLESSSKNLLSPC</sequence>
<feature type="region of interest" description="Disordered" evidence="1">
    <location>
        <begin position="1"/>
        <end position="20"/>
    </location>
</feature>
<evidence type="ECO:0000256" key="1">
    <source>
        <dbReference type="SAM" id="MobiDB-lite"/>
    </source>
</evidence>
<evidence type="ECO:0000313" key="2">
    <source>
        <dbReference type="EMBL" id="JAI07540.1"/>
    </source>
</evidence>
<reference evidence="2" key="2">
    <citation type="journal article" date="2015" name="Fish Shellfish Immunol.">
        <title>Early steps in the European eel (Anguilla anguilla)-Vibrio vulnificus interaction in the gills: Role of the RtxA13 toxin.</title>
        <authorList>
            <person name="Callol A."/>
            <person name="Pajuelo D."/>
            <person name="Ebbesson L."/>
            <person name="Teles M."/>
            <person name="MacKenzie S."/>
            <person name="Amaro C."/>
        </authorList>
    </citation>
    <scope>NUCLEOTIDE SEQUENCE</scope>
</reference>
<dbReference type="EMBL" id="GBXM01001038">
    <property type="protein sequence ID" value="JAI07540.1"/>
    <property type="molecule type" value="Transcribed_RNA"/>
</dbReference>
<reference evidence="2" key="1">
    <citation type="submission" date="2014-11" db="EMBL/GenBank/DDBJ databases">
        <authorList>
            <person name="Amaro Gonzalez C."/>
        </authorList>
    </citation>
    <scope>NUCLEOTIDE SEQUENCE</scope>
</reference>
<organism evidence="2">
    <name type="scientific">Anguilla anguilla</name>
    <name type="common">European freshwater eel</name>
    <name type="synonym">Muraena anguilla</name>
    <dbReference type="NCBI Taxonomy" id="7936"/>
    <lineage>
        <taxon>Eukaryota</taxon>
        <taxon>Metazoa</taxon>
        <taxon>Chordata</taxon>
        <taxon>Craniata</taxon>
        <taxon>Vertebrata</taxon>
        <taxon>Euteleostomi</taxon>
        <taxon>Actinopterygii</taxon>
        <taxon>Neopterygii</taxon>
        <taxon>Teleostei</taxon>
        <taxon>Anguilliformes</taxon>
        <taxon>Anguillidae</taxon>
        <taxon>Anguilla</taxon>
    </lineage>
</organism>
<name>A0A0E9XY05_ANGAN</name>
<dbReference type="AlphaFoldDB" id="A0A0E9XY05"/>